<dbReference type="Proteomes" id="UP000242525">
    <property type="component" value="Unassembled WGS sequence"/>
</dbReference>
<evidence type="ECO:0000313" key="3">
    <source>
        <dbReference type="Proteomes" id="UP000242525"/>
    </source>
</evidence>
<evidence type="ECO:0000313" key="2">
    <source>
        <dbReference type="EMBL" id="CDO56751.1"/>
    </source>
</evidence>
<feature type="region of interest" description="Disordered" evidence="1">
    <location>
        <begin position="180"/>
        <end position="203"/>
    </location>
</feature>
<feature type="region of interest" description="Disordered" evidence="1">
    <location>
        <begin position="1"/>
        <end position="30"/>
    </location>
</feature>
<proteinExistence type="predicted"/>
<protein>
    <submittedName>
        <fullName evidence="2">Uncharacterized protein</fullName>
    </submittedName>
</protein>
<reference evidence="2" key="1">
    <citation type="submission" date="2014-03" db="EMBL/GenBank/DDBJ databases">
        <authorList>
            <person name="Casaregola S."/>
        </authorList>
    </citation>
    <scope>NUCLEOTIDE SEQUENCE [LARGE SCALE GENOMIC DNA]</scope>
    <source>
        <strain evidence="2">CLIB 918</strain>
    </source>
</reference>
<sequence length="486" mass="52637">MPPRIPRGLSKKKKPAKETEPTTAEEFFDAGTAAEDSGDRWIASSSDVPKALRFYQKAYDYYVRAIQLGQRGPIVNDAAYNIARVQYVIYLKVVKPAIETDLVPSPVVPTSLDQVAAAHERALSLHDGSGLPVNLLYTYGQVLADLGEEREDLQIMAKAVERFQQVLEYQLENLVPADEDAADTDDTAALPSETTGSASKTEEMSVGYTVTPATVTDTILTFLDCLATIFQLCRSDHALQLDSAVNQTTEIVHVVVRELLSLVRTYGVEGLSKSFLAIPRSAVNELAISLAQLQTTWCESLDDITAVWSNGSAPLPFRDQLLGTVEALPELPNTPERFLAASDAFIGFCERSGLASNVVWTALGQASQLLKQAWALAAAPGANVTLALKLQILVARGDTELQRSRVPGSADAEANRAVLVKNATNLYASAARMPTLGLGTSLGEGAEQYKNEARVKYLVLTAPNGAENEEIRTIKGWQSILRAWDA</sequence>
<name>A0A0J9XHG1_GEOCN</name>
<comment type="caution">
    <text evidence="2">The sequence shown here is derived from an EMBL/GenBank/DDBJ whole genome shotgun (WGS) entry which is preliminary data.</text>
</comment>
<evidence type="ECO:0000256" key="1">
    <source>
        <dbReference type="SAM" id="MobiDB-lite"/>
    </source>
</evidence>
<dbReference type="OrthoDB" id="5328412at2759"/>
<dbReference type="EMBL" id="CCBN010000016">
    <property type="protein sequence ID" value="CDO56751.1"/>
    <property type="molecule type" value="Genomic_DNA"/>
</dbReference>
<organism evidence="2 3">
    <name type="scientific">Geotrichum candidum</name>
    <name type="common">Oospora lactis</name>
    <name type="synonym">Dipodascus geotrichum</name>
    <dbReference type="NCBI Taxonomy" id="1173061"/>
    <lineage>
        <taxon>Eukaryota</taxon>
        <taxon>Fungi</taxon>
        <taxon>Dikarya</taxon>
        <taxon>Ascomycota</taxon>
        <taxon>Saccharomycotina</taxon>
        <taxon>Dipodascomycetes</taxon>
        <taxon>Dipodascales</taxon>
        <taxon>Dipodascaceae</taxon>
        <taxon>Geotrichum</taxon>
    </lineage>
</organism>
<accession>A0A0J9XHG1</accession>
<dbReference type="Gene3D" id="1.25.40.10">
    <property type="entry name" value="Tetratricopeptide repeat domain"/>
    <property type="match status" value="1"/>
</dbReference>
<dbReference type="InterPro" id="IPR011990">
    <property type="entry name" value="TPR-like_helical_dom_sf"/>
</dbReference>
<dbReference type="AlphaFoldDB" id="A0A0J9XHG1"/>
<keyword evidence="3" id="KW-1185">Reference proteome</keyword>
<gene>
    <name evidence="2" type="ORF">BN980_GECA16s02463g</name>
</gene>